<keyword evidence="3 4" id="KW-0067">ATP-binding</keyword>
<dbReference type="GO" id="GO:0016874">
    <property type="term" value="F:ligase activity"/>
    <property type="evidence" value="ECO:0007669"/>
    <property type="project" value="UniProtKB-KW"/>
</dbReference>
<dbReference type="Gene3D" id="3.30.1490.20">
    <property type="entry name" value="ATP-grasp fold, A domain"/>
    <property type="match status" value="1"/>
</dbReference>
<dbReference type="Gene3D" id="3.30.470.20">
    <property type="entry name" value="ATP-grasp fold, B domain"/>
    <property type="match status" value="1"/>
</dbReference>
<dbReference type="PANTHER" id="PTHR43334">
    <property type="entry name" value="ACETATE--COA LIGASE [ADP-FORMING]"/>
    <property type="match status" value="1"/>
</dbReference>
<comment type="caution">
    <text evidence="6">The sequence shown here is derived from an EMBL/GenBank/DDBJ whole genome shotgun (WGS) entry which is preliminary data.</text>
</comment>
<dbReference type="GO" id="GO:0046872">
    <property type="term" value="F:metal ion binding"/>
    <property type="evidence" value="ECO:0007669"/>
    <property type="project" value="InterPro"/>
</dbReference>
<dbReference type="GO" id="GO:0005524">
    <property type="term" value="F:ATP binding"/>
    <property type="evidence" value="ECO:0007669"/>
    <property type="project" value="UniProtKB-UniRule"/>
</dbReference>
<evidence type="ECO:0000313" key="7">
    <source>
        <dbReference type="Proteomes" id="UP001174909"/>
    </source>
</evidence>
<evidence type="ECO:0000256" key="4">
    <source>
        <dbReference type="PROSITE-ProRule" id="PRU00409"/>
    </source>
</evidence>
<evidence type="ECO:0000256" key="2">
    <source>
        <dbReference type="ARBA" id="ARBA00022741"/>
    </source>
</evidence>
<dbReference type="Proteomes" id="UP001174909">
    <property type="component" value="Unassembled WGS sequence"/>
</dbReference>
<evidence type="ECO:0000313" key="6">
    <source>
        <dbReference type="EMBL" id="CAI8040580.1"/>
    </source>
</evidence>
<dbReference type="PROSITE" id="PS50975">
    <property type="entry name" value="ATP_GRASP"/>
    <property type="match status" value="1"/>
</dbReference>
<proteinExistence type="predicted"/>
<dbReference type="PANTHER" id="PTHR43334:SF1">
    <property type="entry name" value="3-HYDROXYPROPIONATE--COA LIGASE [ADP-FORMING]"/>
    <property type="match status" value="1"/>
</dbReference>
<keyword evidence="7" id="KW-1185">Reference proteome</keyword>
<organism evidence="6 7">
    <name type="scientific">Geodia barretti</name>
    <name type="common">Barrett's horny sponge</name>
    <dbReference type="NCBI Taxonomy" id="519541"/>
    <lineage>
        <taxon>Eukaryota</taxon>
        <taxon>Metazoa</taxon>
        <taxon>Porifera</taxon>
        <taxon>Demospongiae</taxon>
        <taxon>Heteroscleromorpha</taxon>
        <taxon>Tetractinellida</taxon>
        <taxon>Astrophorina</taxon>
        <taxon>Geodiidae</taxon>
        <taxon>Geodia</taxon>
    </lineage>
</organism>
<dbReference type="InterPro" id="IPR051538">
    <property type="entry name" value="Acyl-CoA_Synth/Transferase"/>
</dbReference>
<sequence length="287" mass="31237">MVLFQEDLPPHEGANDANRRRAARVLATLEAIDNRFLGPDRKPFALTSPASYDLTEFSRTGRKRFPHVPCLNEPERAFRAIRAVMDYRRNAREAEPVTAQPLPDSLTARVEILRERSAGSTAAFPLTEPDSKELVGAFGIPLIEEGLARTEQEAQDIAERIGFPVVVKGVAANLTHKSDAGAVRVNVGDAAGIQQACRDIVRNVAAYDPDIRLDGWLVARMAPAGLELVLGMQRDPEMGPVVMFGAGGVWLELMKDVAFGPPGLSRDGAARLIDSTRIGRLLDGIPR</sequence>
<evidence type="ECO:0000256" key="3">
    <source>
        <dbReference type="ARBA" id="ARBA00022840"/>
    </source>
</evidence>
<accession>A0AA35T2I0</accession>
<dbReference type="Pfam" id="PF13549">
    <property type="entry name" value="ATP-grasp_5"/>
    <property type="match status" value="1"/>
</dbReference>
<dbReference type="InterPro" id="IPR011761">
    <property type="entry name" value="ATP-grasp"/>
</dbReference>
<dbReference type="SUPFAM" id="SSF56059">
    <property type="entry name" value="Glutathione synthetase ATP-binding domain-like"/>
    <property type="match status" value="1"/>
</dbReference>
<evidence type="ECO:0000256" key="1">
    <source>
        <dbReference type="ARBA" id="ARBA00022598"/>
    </source>
</evidence>
<feature type="domain" description="ATP-grasp" evidence="5">
    <location>
        <begin position="132"/>
        <end position="168"/>
    </location>
</feature>
<keyword evidence="1 6" id="KW-0436">Ligase</keyword>
<keyword evidence="2 4" id="KW-0547">Nucleotide-binding</keyword>
<name>A0AA35T2I0_GEOBA</name>
<reference evidence="6" key="1">
    <citation type="submission" date="2023-03" db="EMBL/GenBank/DDBJ databases">
        <authorList>
            <person name="Steffen K."/>
            <person name="Cardenas P."/>
        </authorList>
    </citation>
    <scope>NUCLEOTIDE SEQUENCE</scope>
</reference>
<dbReference type="InterPro" id="IPR013815">
    <property type="entry name" value="ATP_grasp_subdomain_1"/>
</dbReference>
<dbReference type="AlphaFoldDB" id="A0AA35T2I0"/>
<protein>
    <submittedName>
        <fullName evidence="6">Acetate--CoA ligase [ADP-forming] I subunit beta</fullName>
    </submittedName>
</protein>
<dbReference type="FunFam" id="3.30.1490.20:FF:000020">
    <property type="entry name" value="Protein lysine acetyltransferase"/>
    <property type="match status" value="1"/>
</dbReference>
<dbReference type="EMBL" id="CASHTH010003117">
    <property type="protein sequence ID" value="CAI8040580.1"/>
    <property type="molecule type" value="Genomic_DNA"/>
</dbReference>
<gene>
    <name evidence="6" type="ORF">GBAR_LOCUS22603</name>
</gene>
<evidence type="ECO:0000259" key="5">
    <source>
        <dbReference type="PROSITE" id="PS50975"/>
    </source>
</evidence>